<evidence type="ECO:0000313" key="9">
    <source>
        <dbReference type="Proteomes" id="UP000323337"/>
    </source>
</evidence>
<feature type="coiled-coil region" evidence="7">
    <location>
        <begin position="28"/>
        <end position="62"/>
    </location>
</feature>
<evidence type="ECO:0000256" key="3">
    <source>
        <dbReference type="ARBA" id="ARBA00022692"/>
    </source>
</evidence>
<dbReference type="Pfam" id="PF04977">
    <property type="entry name" value="DivIC"/>
    <property type="match status" value="1"/>
</dbReference>
<sequence length="102" mass="12271">MKHNILYFGLVAALLLYLFFGNRGIVEYHNLLEIRNRYQQKVDNLTESIKSLERELMLIKQDEEYLESLIRRELNMKKPEEDLYILKDKNEGLHSNRDNKSN</sequence>
<accession>A0A5D0MIE7</accession>
<dbReference type="RefSeq" id="WP_303701040.1">
    <property type="nucleotide sequence ID" value="NZ_VSIV01000140.1"/>
</dbReference>
<proteinExistence type="predicted"/>
<reference evidence="8 9" key="1">
    <citation type="submission" date="2019-08" db="EMBL/GenBank/DDBJ databases">
        <title>Genomic characterization of a novel candidate phylum (ARYD3) from a high temperature, high salinity tertiary oil reservoir in north central Oklahoma, USA.</title>
        <authorList>
            <person name="Youssef N.H."/>
            <person name="Yadav A."/>
            <person name="Elshahed M.S."/>
        </authorList>
    </citation>
    <scope>NUCLEOTIDE SEQUENCE [LARGE SCALE GENOMIC DNA]</scope>
    <source>
        <strain evidence="8">ARYD1</strain>
    </source>
</reference>
<dbReference type="PANTHER" id="PTHR37485:SF1">
    <property type="entry name" value="CELL DIVISION PROTEIN FTSB"/>
    <property type="match status" value="1"/>
</dbReference>
<keyword evidence="6" id="KW-0131">Cell cycle</keyword>
<dbReference type="GO" id="GO:0030428">
    <property type="term" value="C:cell septum"/>
    <property type="evidence" value="ECO:0007669"/>
    <property type="project" value="TreeGrafter"/>
</dbReference>
<keyword evidence="3" id="KW-0812">Transmembrane</keyword>
<gene>
    <name evidence="8" type="ORF">FXF49_06175</name>
</gene>
<keyword evidence="2" id="KW-0132">Cell division</keyword>
<dbReference type="Proteomes" id="UP000323337">
    <property type="component" value="Unassembled WGS sequence"/>
</dbReference>
<evidence type="ECO:0000313" key="8">
    <source>
        <dbReference type="EMBL" id="TYB33494.1"/>
    </source>
</evidence>
<keyword evidence="7" id="KW-0175">Coiled coil</keyword>
<evidence type="ECO:0000256" key="6">
    <source>
        <dbReference type="ARBA" id="ARBA00023306"/>
    </source>
</evidence>
<keyword evidence="4" id="KW-1133">Transmembrane helix</keyword>
<dbReference type="GO" id="GO:0043093">
    <property type="term" value="P:FtsZ-dependent cytokinesis"/>
    <property type="evidence" value="ECO:0007669"/>
    <property type="project" value="TreeGrafter"/>
</dbReference>
<evidence type="ECO:0000256" key="5">
    <source>
        <dbReference type="ARBA" id="ARBA00023136"/>
    </source>
</evidence>
<evidence type="ECO:0000256" key="2">
    <source>
        <dbReference type="ARBA" id="ARBA00022618"/>
    </source>
</evidence>
<dbReference type="InterPro" id="IPR007060">
    <property type="entry name" value="FtsL/DivIC"/>
</dbReference>
<keyword evidence="5" id="KW-0472">Membrane</keyword>
<dbReference type="InterPro" id="IPR023081">
    <property type="entry name" value="Cell_div_FtsB"/>
</dbReference>
<organism evidence="8 9">
    <name type="scientific">Flexistipes sinusarabici</name>
    <dbReference type="NCBI Taxonomy" id="2352"/>
    <lineage>
        <taxon>Bacteria</taxon>
        <taxon>Pseudomonadati</taxon>
        <taxon>Deferribacterota</taxon>
        <taxon>Deferribacteres</taxon>
        <taxon>Deferribacterales</taxon>
        <taxon>Flexistipitaceae</taxon>
        <taxon>Flexistipes</taxon>
    </lineage>
</organism>
<evidence type="ECO:0000256" key="1">
    <source>
        <dbReference type="ARBA" id="ARBA00022475"/>
    </source>
</evidence>
<name>A0A5D0MIE7_FLESI</name>
<evidence type="ECO:0000256" key="7">
    <source>
        <dbReference type="SAM" id="Coils"/>
    </source>
</evidence>
<dbReference type="PANTHER" id="PTHR37485">
    <property type="entry name" value="CELL DIVISION PROTEIN FTSB"/>
    <property type="match status" value="1"/>
</dbReference>
<comment type="caution">
    <text evidence="8">The sequence shown here is derived from an EMBL/GenBank/DDBJ whole genome shotgun (WGS) entry which is preliminary data.</text>
</comment>
<evidence type="ECO:0000256" key="4">
    <source>
        <dbReference type="ARBA" id="ARBA00022989"/>
    </source>
</evidence>
<dbReference type="AlphaFoldDB" id="A0A5D0MIE7"/>
<protein>
    <submittedName>
        <fullName evidence="8">Septum formation initiator family protein</fullName>
    </submittedName>
</protein>
<dbReference type="EMBL" id="VSIV01000140">
    <property type="protein sequence ID" value="TYB33494.1"/>
    <property type="molecule type" value="Genomic_DNA"/>
</dbReference>
<keyword evidence="1" id="KW-1003">Cell membrane</keyword>